<evidence type="ECO:0000256" key="5">
    <source>
        <dbReference type="ARBA" id="ARBA00037982"/>
    </source>
</evidence>
<feature type="domain" description="Protein kinase" evidence="7">
    <location>
        <begin position="152"/>
        <end position="442"/>
    </location>
</feature>
<evidence type="ECO:0000256" key="4">
    <source>
        <dbReference type="ARBA" id="ARBA00022840"/>
    </source>
</evidence>
<evidence type="ECO:0000313" key="8">
    <source>
        <dbReference type="EMBL" id="GAO49249.1"/>
    </source>
</evidence>
<evidence type="ECO:0000256" key="2">
    <source>
        <dbReference type="ARBA" id="ARBA00022741"/>
    </source>
</evidence>
<reference evidence="8 9" key="3">
    <citation type="journal article" date="2015" name="Genome Announc.">
        <title>Draft Genome Sequence of the Archiascomycetous Yeast Saitoella complicata.</title>
        <authorList>
            <person name="Yamauchi K."/>
            <person name="Kondo S."/>
            <person name="Hamamoto M."/>
            <person name="Takahashi Y."/>
            <person name="Ogura Y."/>
            <person name="Hayashi T."/>
            <person name="Nishida H."/>
        </authorList>
    </citation>
    <scope>NUCLEOTIDE SEQUENCE [LARGE SCALE GENOMIC DNA]</scope>
    <source>
        <strain evidence="8 9">NRRL Y-17804</strain>
    </source>
</reference>
<feature type="compositionally biased region" description="Basic and acidic residues" evidence="6">
    <location>
        <begin position="447"/>
        <end position="456"/>
    </location>
</feature>
<dbReference type="PANTHER" id="PTHR11042">
    <property type="entry name" value="EUKARYOTIC TRANSLATION INITIATION FACTOR 2-ALPHA KINASE EIF2-ALPHA KINASE -RELATED"/>
    <property type="match status" value="1"/>
</dbReference>
<feature type="compositionally biased region" description="Low complexity" evidence="6">
    <location>
        <begin position="128"/>
        <end position="140"/>
    </location>
</feature>
<dbReference type="CDD" id="cd00180">
    <property type="entry name" value="PKc"/>
    <property type="match status" value="1"/>
</dbReference>
<dbReference type="GO" id="GO:0005737">
    <property type="term" value="C:cytoplasm"/>
    <property type="evidence" value="ECO:0007669"/>
    <property type="project" value="TreeGrafter"/>
</dbReference>
<evidence type="ECO:0000259" key="7">
    <source>
        <dbReference type="PROSITE" id="PS50011"/>
    </source>
</evidence>
<dbReference type="STRING" id="698492.A0A0E9NHE0"/>
<dbReference type="OMA" id="RNADLIH"/>
<keyword evidence="1" id="KW-0808">Transferase</keyword>
<dbReference type="PROSITE" id="PS00108">
    <property type="entry name" value="PROTEIN_KINASE_ST"/>
    <property type="match status" value="1"/>
</dbReference>
<dbReference type="Pfam" id="PF00069">
    <property type="entry name" value="Pkinase"/>
    <property type="match status" value="1"/>
</dbReference>
<dbReference type="InterPro" id="IPR011009">
    <property type="entry name" value="Kinase-like_dom_sf"/>
</dbReference>
<dbReference type="InterPro" id="IPR008271">
    <property type="entry name" value="Ser/Thr_kinase_AS"/>
</dbReference>
<keyword evidence="2" id="KW-0547">Nucleotide-binding</keyword>
<dbReference type="SMART" id="SM00220">
    <property type="entry name" value="S_TKc"/>
    <property type="match status" value="1"/>
</dbReference>
<feature type="region of interest" description="Disordered" evidence="6">
    <location>
        <begin position="114"/>
        <end position="141"/>
    </location>
</feature>
<keyword evidence="3" id="KW-0418">Kinase</keyword>
<dbReference type="Gene3D" id="1.10.510.10">
    <property type="entry name" value="Transferase(Phosphotransferase) domain 1"/>
    <property type="match status" value="2"/>
</dbReference>
<dbReference type="Proteomes" id="UP000033140">
    <property type="component" value="Unassembled WGS sequence"/>
</dbReference>
<evidence type="ECO:0000256" key="1">
    <source>
        <dbReference type="ARBA" id="ARBA00022679"/>
    </source>
</evidence>
<accession>A0A0E9NHE0</accession>
<dbReference type="GO" id="GO:0005524">
    <property type="term" value="F:ATP binding"/>
    <property type="evidence" value="ECO:0007669"/>
    <property type="project" value="UniProtKB-KW"/>
</dbReference>
<keyword evidence="9" id="KW-1185">Reference proteome</keyword>
<dbReference type="InterPro" id="IPR050339">
    <property type="entry name" value="CC_SR_Kinase"/>
</dbReference>
<reference evidence="8 9" key="1">
    <citation type="journal article" date="2011" name="J. Gen. Appl. Microbiol.">
        <title>Draft genome sequencing of the enigmatic yeast Saitoella complicata.</title>
        <authorList>
            <person name="Nishida H."/>
            <person name="Hamamoto M."/>
            <person name="Sugiyama J."/>
        </authorList>
    </citation>
    <scope>NUCLEOTIDE SEQUENCE [LARGE SCALE GENOMIC DNA]</scope>
    <source>
        <strain evidence="8 9">NRRL Y-17804</strain>
    </source>
</reference>
<proteinExistence type="inferred from homology"/>
<gene>
    <name evidence="8" type="ORF">G7K_3402-t1</name>
</gene>
<dbReference type="OrthoDB" id="1405469at2759"/>
<evidence type="ECO:0000256" key="3">
    <source>
        <dbReference type="ARBA" id="ARBA00022777"/>
    </source>
</evidence>
<comment type="caution">
    <text evidence="8">The sequence shown here is derived from an EMBL/GenBank/DDBJ whole genome shotgun (WGS) entry which is preliminary data.</text>
</comment>
<dbReference type="AlphaFoldDB" id="A0A0E9NHE0"/>
<evidence type="ECO:0000313" key="9">
    <source>
        <dbReference type="Proteomes" id="UP000033140"/>
    </source>
</evidence>
<dbReference type="GO" id="GO:0004672">
    <property type="term" value="F:protein kinase activity"/>
    <property type="evidence" value="ECO:0007669"/>
    <property type="project" value="InterPro"/>
</dbReference>
<dbReference type="GO" id="GO:0005634">
    <property type="term" value="C:nucleus"/>
    <property type="evidence" value="ECO:0007669"/>
    <property type="project" value="TreeGrafter"/>
</dbReference>
<dbReference type="RefSeq" id="XP_019022304.1">
    <property type="nucleotide sequence ID" value="XM_019165583.1"/>
</dbReference>
<dbReference type="InterPro" id="IPR000719">
    <property type="entry name" value="Prot_kinase_dom"/>
</dbReference>
<reference evidence="8 9" key="2">
    <citation type="journal article" date="2014" name="J. Gen. Appl. Microbiol.">
        <title>The early diverging ascomycetous budding yeast Saitoella complicata has three histone deacetylases belonging to the Clr6, Hos2, and Rpd3 lineages.</title>
        <authorList>
            <person name="Nishida H."/>
            <person name="Matsumoto T."/>
            <person name="Kondo S."/>
            <person name="Hamamoto M."/>
            <person name="Yoshikawa H."/>
        </authorList>
    </citation>
    <scope>NUCLEOTIDE SEQUENCE [LARGE SCALE GENOMIC DNA]</scope>
    <source>
        <strain evidence="8 9">NRRL Y-17804</strain>
    </source>
</reference>
<dbReference type="PANTHER" id="PTHR11042:SF138">
    <property type="entry name" value="SERINE_THREONINE-PROTEIN KINASE IKS1-RELATED"/>
    <property type="match status" value="1"/>
</dbReference>
<dbReference type="PROSITE" id="PS50011">
    <property type="entry name" value="PROTEIN_KINASE_DOM"/>
    <property type="match status" value="1"/>
</dbReference>
<name>A0A0E9NHE0_SAICN</name>
<protein>
    <recommendedName>
        <fullName evidence="7">Protein kinase domain-containing protein</fullName>
    </recommendedName>
</protein>
<feature type="region of interest" description="Disordered" evidence="6">
    <location>
        <begin position="445"/>
        <end position="480"/>
    </location>
</feature>
<dbReference type="SUPFAM" id="SSF56112">
    <property type="entry name" value="Protein kinase-like (PK-like)"/>
    <property type="match status" value="1"/>
</dbReference>
<organism evidence="8 9">
    <name type="scientific">Saitoella complicata (strain BCRC 22490 / CBS 7301 / JCM 7358 / NBRC 10748 / NRRL Y-17804)</name>
    <dbReference type="NCBI Taxonomy" id="698492"/>
    <lineage>
        <taxon>Eukaryota</taxon>
        <taxon>Fungi</taxon>
        <taxon>Dikarya</taxon>
        <taxon>Ascomycota</taxon>
        <taxon>Taphrinomycotina</taxon>
        <taxon>Taphrinomycotina incertae sedis</taxon>
        <taxon>Saitoella</taxon>
    </lineage>
</organism>
<comment type="similarity">
    <text evidence="5">Belongs to the protein kinase superfamily. Ser/Thr protein kinase family. GCN2 subfamily.</text>
</comment>
<keyword evidence="4" id="KW-0067">ATP-binding</keyword>
<sequence length="593" mass="65839">MDGIGTVADPQANSNVVLRDEASGAVVLYDPLARQLSIYQHRAPTPNGPNRVVTSPALAERPPIPRHESFEPFACPYCHRPFEQAQSPRHTDERARQTRASFIDQGYFRLLATSTQNTPTDSLPPTPSTTSSPRRPSFSDEGFNQGYFSRFFTITRELGRGARGVVLLVTHTLMSLNLGSFAVKRIPIGEDHAHLLQVLHEVHLLRRSLRNEYLVQYYHVWMERGRVGLGGGVVPVLYVLQEFVGGGDLEEYVLKRNHVMVEETIEEIKARRRRRSKGTITPPHEEDIRPDGLELREILSFFHDILTGLAYLHSHGVIHHDLKPSNVLVSLEAHPSAIPKVLISDFGEVQLVGEGRSGTGYTGTQGYRAPEVAVRGGETGTGSDVYSLGRVLHFLIHADPEVPKPGRVVPVELERIMDRLLAVRPEDRPSCQELLEVMEGGMEGDIDGLRARSPRERGRRGSQVEELSDSPNTSVEEKRNLEENAEEVSALVLRPPTELVQVDEQPKRQTALTLPGIPNPANIVQAAVFFLKVASLLYPCSPYTPSSMLAYPLLMLSATDLMLCDTRSSIVLFAVHVCVLGMAINFDMMCATR</sequence>
<dbReference type="EMBL" id="BACD03000021">
    <property type="protein sequence ID" value="GAO49249.1"/>
    <property type="molecule type" value="Genomic_DNA"/>
</dbReference>
<evidence type="ECO:0000256" key="6">
    <source>
        <dbReference type="SAM" id="MobiDB-lite"/>
    </source>
</evidence>